<name>A0A6A6H4A5_VIRVR</name>
<protein>
    <submittedName>
        <fullName evidence="10">Kinase-like protein</fullName>
    </submittedName>
</protein>
<evidence type="ECO:0000256" key="7">
    <source>
        <dbReference type="PROSITE-ProRule" id="PRU10141"/>
    </source>
</evidence>
<evidence type="ECO:0000313" key="10">
    <source>
        <dbReference type="EMBL" id="KAF2232737.1"/>
    </source>
</evidence>
<keyword evidence="2" id="KW-0723">Serine/threonine-protein kinase</keyword>
<evidence type="ECO:0000256" key="4">
    <source>
        <dbReference type="ARBA" id="ARBA00022741"/>
    </source>
</evidence>
<evidence type="ECO:0000256" key="2">
    <source>
        <dbReference type="ARBA" id="ARBA00022527"/>
    </source>
</evidence>
<keyword evidence="4 7" id="KW-0547">Nucleotide-binding</keyword>
<dbReference type="PANTHER" id="PTHR24346:SF82">
    <property type="entry name" value="KP78A-RELATED"/>
    <property type="match status" value="1"/>
</dbReference>
<keyword evidence="11" id="KW-1185">Reference proteome</keyword>
<evidence type="ECO:0000259" key="9">
    <source>
        <dbReference type="PROSITE" id="PS50011"/>
    </source>
</evidence>
<dbReference type="Proteomes" id="UP000800092">
    <property type="component" value="Unassembled WGS sequence"/>
</dbReference>
<dbReference type="SUPFAM" id="SSF56112">
    <property type="entry name" value="Protein kinase-like (PK-like)"/>
    <property type="match status" value="1"/>
</dbReference>
<evidence type="ECO:0000256" key="1">
    <source>
        <dbReference type="ARBA" id="ARBA00010791"/>
    </source>
</evidence>
<dbReference type="InterPro" id="IPR000719">
    <property type="entry name" value="Prot_kinase_dom"/>
</dbReference>
<reference evidence="10" key="1">
    <citation type="journal article" date="2020" name="Stud. Mycol.">
        <title>101 Dothideomycetes genomes: a test case for predicting lifestyles and emergence of pathogens.</title>
        <authorList>
            <person name="Haridas S."/>
            <person name="Albert R."/>
            <person name="Binder M."/>
            <person name="Bloem J."/>
            <person name="Labutti K."/>
            <person name="Salamov A."/>
            <person name="Andreopoulos B."/>
            <person name="Baker S."/>
            <person name="Barry K."/>
            <person name="Bills G."/>
            <person name="Bluhm B."/>
            <person name="Cannon C."/>
            <person name="Castanera R."/>
            <person name="Culley D."/>
            <person name="Daum C."/>
            <person name="Ezra D."/>
            <person name="Gonzalez J."/>
            <person name="Henrissat B."/>
            <person name="Kuo A."/>
            <person name="Liang C."/>
            <person name="Lipzen A."/>
            <person name="Lutzoni F."/>
            <person name="Magnuson J."/>
            <person name="Mondo S."/>
            <person name="Nolan M."/>
            <person name="Ohm R."/>
            <person name="Pangilinan J."/>
            <person name="Park H.-J."/>
            <person name="Ramirez L."/>
            <person name="Alfaro M."/>
            <person name="Sun H."/>
            <person name="Tritt A."/>
            <person name="Yoshinaga Y."/>
            <person name="Zwiers L.-H."/>
            <person name="Turgeon B."/>
            <person name="Goodwin S."/>
            <person name="Spatafora J."/>
            <person name="Crous P."/>
            <person name="Grigoriev I."/>
        </authorList>
    </citation>
    <scope>NUCLEOTIDE SEQUENCE</scope>
    <source>
        <strain evidence="10">Tuck. ex Michener</strain>
    </source>
</reference>
<dbReference type="GO" id="GO:0035556">
    <property type="term" value="P:intracellular signal transduction"/>
    <property type="evidence" value="ECO:0007669"/>
    <property type="project" value="TreeGrafter"/>
</dbReference>
<proteinExistence type="inferred from homology"/>
<feature type="region of interest" description="Disordered" evidence="8">
    <location>
        <begin position="32"/>
        <end position="52"/>
    </location>
</feature>
<feature type="domain" description="Protein kinase" evidence="9">
    <location>
        <begin position="67"/>
        <end position="241"/>
    </location>
</feature>
<dbReference type="GO" id="GO:0005524">
    <property type="term" value="F:ATP binding"/>
    <property type="evidence" value="ECO:0007669"/>
    <property type="project" value="UniProtKB-UniRule"/>
</dbReference>
<dbReference type="InterPro" id="IPR017441">
    <property type="entry name" value="Protein_kinase_ATP_BS"/>
</dbReference>
<comment type="similarity">
    <text evidence="1">Belongs to the protein kinase superfamily. CAMK Ser/Thr protein kinase family. NIM1 subfamily.</text>
</comment>
<dbReference type="GO" id="GO:0004674">
    <property type="term" value="F:protein serine/threonine kinase activity"/>
    <property type="evidence" value="ECO:0007669"/>
    <property type="project" value="UniProtKB-KW"/>
</dbReference>
<evidence type="ECO:0000256" key="5">
    <source>
        <dbReference type="ARBA" id="ARBA00022777"/>
    </source>
</evidence>
<dbReference type="SMART" id="SM00220">
    <property type="entry name" value="S_TKc"/>
    <property type="match status" value="1"/>
</dbReference>
<dbReference type="GO" id="GO:0005737">
    <property type="term" value="C:cytoplasm"/>
    <property type="evidence" value="ECO:0007669"/>
    <property type="project" value="TreeGrafter"/>
</dbReference>
<organism evidence="10 11">
    <name type="scientific">Viridothelium virens</name>
    <name type="common">Speckled blister lichen</name>
    <name type="synonym">Trypethelium virens</name>
    <dbReference type="NCBI Taxonomy" id="1048519"/>
    <lineage>
        <taxon>Eukaryota</taxon>
        <taxon>Fungi</taxon>
        <taxon>Dikarya</taxon>
        <taxon>Ascomycota</taxon>
        <taxon>Pezizomycotina</taxon>
        <taxon>Dothideomycetes</taxon>
        <taxon>Dothideomycetes incertae sedis</taxon>
        <taxon>Trypetheliales</taxon>
        <taxon>Trypetheliaceae</taxon>
        <taxon>Viridothelium</taxon>
    </lineage>
</organism>
<feature type="binding site" evidence="7">
    <location>
        <position position="100"/>
    </location>
    <ligand>
        <name>ATP</name>
        <dbReference type="ChEBI" id="CHEBI:30616"/>
    </ligand>
</feature>
<keyword evidence="6 7" id="KW-0067">ATP-binding</keyword>
<feature type="compositionally biased region" description="Basic and acidic residues" evidence="8">
    <location>
        <begin position="41"/>
        <end position="52"/>
    </location>
</feature>
<evidence type="ECO:0000256" key="6">
    <source>
        <dbReference type="ARBA" id="ARBA00022840"/>
    </source>
</evidence>
<keyword evidence="3" id="KW-0808">Transferase</keyword>
<dbReference type="Gene3D" id="1.10.510.10">
    <property type="entry name" value="Transferase(Phosphotransferase) domain 1"/>
    <property type="match status" value="1"/>
</dbReference>
<dbReference type="OrthoDB" id="4062651at2759"/>
<keyword evidence="5 10" id="KW-0418">Kinase</keyword>
<dbReference type="PROSITE" id="PS00107">
    <property type="entry name" value="PROTEIN_KINASE_ATP"/>
    <property type="match status" value="1"/>
</dbReference>
<gene>
    <name evidence="10" type="ORF">EV356DRAFT_243913</name>
</gene>
<dbReference type="InterPro" id="IPR011009">
    <property type="entry name" value="Kinase-like_dom_sf"/>
</dbReference>
<evidence type="ECO:0000256" key="8">
    <source>
        <dbReference type="SAM" id="MobiDB-lite"/>
    </source>
</evidence>
<dbReference type="PANTHER" id="PTHR24346">
    <property type="entry name" value="MAP/MICROTUBULE AFFINITY-REGULATING KINASE"/>
    <property type="match status" value="1"/>
</dbReference>
<accession>A0A6A6H4A5</accession>
<evidence type="ECO:0000313" key="11">
    <source>
        <dbReference type="Proteomes" id="UP000800092"/>
    </source>
</evidence>
<evidence type="ECO:0000256" key="3">
    <source>
        <dbReference type="ARBA" id="ARBA00022679"/>
    </source>
</evidence>
<sequence>MYLFAPKLTAICGILIIVHTITAATAVRSSNHNRPLKPQLVRREKQDAQHTDDPGLHFMKLGEFSEYATEEVLGEGGMGKVYKGYYKSTPTAEPVLAAIKISTTMDVALVRRGTYLQKQLHNNNVLRAYNGGELDPNGELVTAIEFIDGGDIWEQVDQGVYGESHHTGNGTDRLTSDFHQMVDGVAYCHSQGVFHRDLKPENFLRDKSSGVVKVADFDTATKELDSHDSMCGTLQYLAPGK</sequence>
<dbReference type="EMBL" id="ML991813">
    <property type="protein sequence ID" value="KAF2232737.1"/>
    <property type="molecule type" value="Genomic_DNA"/>
</dbReference>
<dbReference type="AlphaFoldDB" id="A0A6A6H4A5"/>
<dbReference type="Pfam" id="PF00069">
    <property type="entry name" value="Pkinase"/>
    <property type="match status" value="1"/>
</dbReference>
<dbReference type="PROSITE" id="PS50011">
    <property type="entry name" value="PROTEIN_KINASE_DOM"/>
    <property type="match status" value="1"/>
</dbReference>